<keyword evidence="1" id="KW-0812">Transmembrane</keyword>
<protein>
    <submittedName>
        <fullName evidence="2">Uncharacterized protein</fullName>
    </submittedName>
</protein>
<accession>A0A930N054</accession>
<sequence length="272" mass="31222">MKTKKKITKNNFLIGFMATTAFLAVVRLIFPSVAKSSYTVRKTTALNDTTIKNIDVPNQNEEASEAKITAQTFPPSNRFTKFFDTNGKEIKHRIVGVADYDESFPDSQHLQLESAMKYAVKAVINREDAELRKKELVYIGSNPFFEVKRLSSSIPYLVPTAAILLQDIGRNFFDSLQIKSIPLTKLLVTSVLRTKEDVEKLRRYNHNATENSCHLYGTTFDIAYNKYSPITRSVRDDTLKWVLSEVLKDLRKQGRCHIKYEKRQGCFHITVR</sequence>
<evidence type="ECO:0000256" key="1">
    <source>
        <dbReference type="SAM" id="Phobius"/>
    </source>
</evidence>
<proteinExistence type="predicted"/>
<name>A0A930N054_9BACT</name>
<dbReference type="EMBL" id="JABZSJ010000045">
    <property type="protein sequence ID" value="MBF1384788.1"/>
    <property type="molecule type" value="Genomic_DNA"/>
</dbReference>
<dbReference type="AlphaFoldDB" id="A0A930N054"/>
<organism evidence="2 3">
    <name type="scientific">Prevotella aurantiaca</name>
    <dbReference type="NCBI Taxonomy" id="596085"/>
    <lineage>
        <taxon>Bacteria</taxon>
        <taxon>Pseudomonadati</taxon>
        <taxon>Bacteroidota</taxon>
        <taxon>Bacteroidia</taxon>
        <taxon>Bacteroidales</taxon>
        <taxon>Prevotellaceae</taxon>
        <taxon>Prevotella</taxon>
    </lineage>
</organism>
<feature type="transmembrane region" description="Helical" evidence="1">
    <location>
        <begin position="12"/>
        <end position="30"/>
    </location>
</feature>
<gene>
    <name evidence="2" type="ORF">HXN26_08075</name>
</gene>
<keyword evidence="1" id="KW-0472">Membrane</keyword>
<evidence type="ECO:0000313" key="2">
    <source>
        <dbReference type="EMBL" id="MBF1384788.1"/>
    </source>
</evidence>
<comment type="caution">
    <text evidence="2">The sequence shown here is derived from an EMBL/GenBank/DDBJ whole genome shotgun (WGS) entry which is preliminary data.</text>
</comment>
<dbReference type="Proteomes" id="UP000771736">
    <property type="component" value="Unassembled WGS sequence"/>
</dbReference>
<dbReference type="Pfam" id="PF18979">
    <property type="entry name" value="DUF5715"/>
    <property type="match status" value="1"/>
</dbReference>
<keyword evidence="1" id="KW-1133">Transmembrane helix</keyword>
<dbReference type="InterPro" id="IPR043769">
    <property type="entry name" value="DUF5715"/>
</dbReference>
<dbReference type="RefSeq" id="WP_273160491.1">
    <property type="nucleotide sequence ID" value="NZ_JABZSJ010000045.1"/>
</dbReference>
<reference evidence="2" key="1">
    <citation type="submission" date="2020-04" db="EMBL/GenBank/DDBJ databases">
        <title>Deep metagenomics examines the oral microbiome during advanced dental caries in children, revealing novel taxa and co-occurrences with host molecules.</title>
        <authorList>
            <person name="Baker J.L."/>
            <person name="Morton J.T."/>
            <person name="Dinis M."/>
            <person name="Alvarez R."/>
            <person name="Tran N.C."/>
            <person name="Knight R."/>
            <person name="Edlund A."/>
        </authorList>
    </citation>
    <scope>NUCLEOTIDE SEQUENCE</scope>
    <source>
        <strain evidence="2">JCVI_44_bin.5</strain>
    </source>
</reference>
<evidence type="ECO:0000313" key="3">
    <source>
        <dbReference type="Proteomes" id="UP000771736"/>
    </source>
</evidence>